<sequence length="396" mass="45822">MSRPNKGHSRPSCNNASQICRPNAARTFRRWYRETSTPCCPRTRPCSAACINRMPRKGFNSSWRNSRKRSIGPNLTLSRCRRYYPPALPTPPTQTRRRSIRSMASRATCCKCHMQKPISTDYFLDLKLSLCPSMDSQRPFRTLRESLRHYTRKEQIDEVECTHCTFLQLLLAVDNALHALAAAPYADSRSFPTTTRSSEDPSDDDDRDARLFNFRRLRDMLSHRVETNSGNPVCDVDLDDPHCWTPDQLSIWNANTTFFQQLGIWDTDKRIPDLPRAHATFFRHVILARPPKVLTFHINRNVYVHDTIVKLDVHLAFDESLRLAHPFVRHCEAISYALVAVVVHHGNERGGHYTCYRRVTSARHWVHISDEHVVDVAFADVLRAKAYMLFYEITSP</sequence>
<keyword evidence="4" id="KW-0645">Protease</keyword>
<dbReference type="GO" id="GO:0005634">
    <property type="term" value="C:nucleus"/>
    <property type="evidence" value="ECO:0007669"/>
    <property type="project" value="TreeGrafter"/>
</dbReference>
<dbReference type="CDD" id="cd02257">
    <property type="entry name" value="Peptidase_C19"/>
    <property type="match status" value="1"/>
</dbReference>
<dbReference type="RefSeq" id="XP_008876082.1">
    <property type="nucleotide sequence ID" value="XM_008877860.1"/>
</dbReference>
<evidence type="ECO:0000256" key="7">
    <source>
        <dbReference type="ARBA" id="ARBA00022807"/>
    </source>
</evidence>
<dbReference type="PROSITE" id="PS00973">
    <property type="entry name" value="USP_2"/>
    <property type="match status" value="1"/>
</dbReference>
<dbReference type="PANTHER" id="PTHR24006">
    <property type="entry name" value="UBIQUITIN CARBOXYL-TERMINAL HYDROLASE"/>
    <property type="match status" value="1"/>
</dbReference>
<name>A0A024TP42_9STRA</name>
<dbReference type="EMBL" id="KI913981">
    <property type="protein sequence ID" value="ETV95381.1"/>
    <property type="molecule type" value="Genomic_DNA"/>
</dbReference>
<dbReference type="SUPFAM" id="SSF54001">
    <property type="entry name" value="Cysteine proteinases"/>
    <property type="match status" value="1"/>
</dbReference>
<dbReference type="GO" id="GO:0004843">
    <property type="term" value="F:cysteine-type deubiquitinase activity"/>
    <property type="evidence" value="ECO:0007669"/>
    <property type="project" value="UniProtKB-EC"/>
</dbReference>
<dbReference type="PROSITE" id="PS50235">
    <property type="entry name" value="USP_3"/>
    <property type="match status" value="1"/>
</dbReference>
<proteinExistence type="inferred from homology"/>
<dbReference type="Gene3D" id="3.90.70.10">
    <property type="entry name" value="Cysteine proteinases"/>
    <property type="match status" value="1"/>
</dbReference>
<evidence type="ECO:0000259" key="8">
    <source>
        <dbReference type="PROSITE" id="PS50235"/>
    </source>
</evidence>
<gene>
    <name evidence="9" type="ORF">H310_11262</name>
</gene>
<evidence type="ECO:0000256" key="4">
    <source>
        <dbReference type="ARBA" id="ARBA00022670"/>
    </source>
</evidence>
<feature type="domain" description="USP" evidence="8">
    <location>
        <begin position="1"/>
        <end position="394"/>
    </location>
</feature>
<dbReference type="PANTHER" id="PTHR24006:SF888">
    <property type="entry name" value="UBIQUITIN CARBOXYL-TERMINAL HYDROLASE 30"/>
    <property type="match status" value="1"/>
</dbReference>
<comment type="similarity">
    <text evidence="2">Belongs to the peptidase C19 family.</text>
</comment>
<protein>
    <recommendedName>
        <fullName evidence="3">ubiquitinyl hydrolase 1</fullName>
        <ecNumber evidence="3">3.4.19.12</ecNumber>
    </recommendedName>
</protein>
<dbReference type="GO" id="GO:0006508">
    <property type="term" value="P:proteolysis"/>
    <property type="evidence" value="ECO:0007669"/>
    <property type="project" value="UniProtKB-KW"/>
</dbReference>
<keyword evidence="7" id="KW-0788">Thiol protease</keyword>
<dbReference type="Pfam" id="PF00443">
    <property type="entry name" value="UCH"/>
    <property type="match status" value="1"/>
</dbReference>
<reference evidence="9" key="1">
    <citation type="submission" date="2013-12" db="EMBL/GenBank/DDBJ databases">
        <title>The Genome Sequence of Aphanomyces invadans NJM9701.</title>
        <authorList>
            <consortium name="The Broad Institute Genomics Platform"/>
            <person name="Russ C."/>
            <person name="Tyler B."/>
            <person name="van West P."/>
            <person name="Dieguez-Uribeondo J."/>
            <person name="Young S.K."/>
            <person name="Zeng Q."/>
            <person name="Gargeya S."/>
            <person name="Fitzgerald M."/>
            <person name="Abouelleil A."/>
            <person name="Alvarado L."/>
            <person name="Chapman S.B."/>
            <person name="Gainer-Dewar J."/>
            <person name="Goldberg J."/>
            <person name="Griggs A."/>
            <person name="Gujja S."/>
            <person name="Hansen M."/>
            <person name="Howarth C."/>
            <person name="Imamovic A."/>
            <person name="Ireland A."/>
            <person name="Larimer J."/>
            <person name="McCowan C."/>
            <person name="Murphy C."/>
            <person name="Pearson M."/>
            <person name="Poon T.W."/>
            <person name="Priest M."/>
            <person name="Roberts A."/>
            <person name="Saif S."/>
            <person name="Shea T."/>
            <person name="Sykes S."/>
            <person name="Wortman J."/>
            <person name="Nusbaum C."/>
            <person name="Birren B."/>
        </authorList>
    </citation>
    <scope>NUCLEOTIDE SEQUENCE [LARGE SCALE GENOMIC DNA]</scope>
    <source>
        <strain evidence="9">NJM9701</strain>
    </source>
</reference>
<dbReference type="OrthoDB" id="2248014at2759"/>
<keyword evidence="6" id="KW-0378">Hydrolase</keyword>
<dbReference type="InterPro" id="IPR028889">
    <property type="entry name" value="USP"/>
</dbReference>
<dbReference type="InterPro" id="IPR018200">
    <property type="entry name" value="USP_CS"/>
</dbReference>
<evidence type="ECO:0000256" key="2">
    <source>
        <dbReference type="ARBA" id="ARBA00009085"/>
    </source>
</evidence>
<evidence type="ECO:0000256" key="1">
    <source>
        <dbReference type="ARBA" id="ARBA00000707"/>
    </source>
</evidence>
<keyword evidence="5" id="KW-0833">Ubl conjugation pathway</keyword>
<dbReference type="EC" id="3.4.19.12" evidence="3"/>
<dbReference type="GO" id="GO:0005829">
    <property type="term" value="C:cytosol"/>
    <property type="evidence" value="ECO:0007669"/>
    <property type="project" value="TreeGrafter"/>
</dbReference>
<comment type="catalytic activity">
    <reaction evidence="1">
        <text>Thiol-dependent hydrolysis of ester, thioester, amide, peptide and isopeptide bonds formed by the C-terminal Gly of ubiquitin (a 76-residue protein attached to proteins as an intracellular targeting signal).</text>
        <dbReference type="EC" id="3.4.19.12"/>
    </reaction>
</comment>
<dbReference type="InterPro" id="IPR038765">
    <property type="entry name" value="Papain-like_cys_pep_sf"/>
</dbReference>
<dbReference type="GeneID" id="20088312"/>
<dbReference type="InterPro" id="IPR001394">
    <property type="entry name" value="Peptidase_C19_UCH"/>
</dbReference>
<dbReference type="VEuPathDB" id="FungiDB:H310_11262"/>
<evidence type="ECO:0000313" key="9">
    <source>
        <dbReference type="EMBL" id="ETV95381.1"/>
    </source>
</evidence>
<dbReference type="InterPro" id="IPR050164">
    <property type="entry name" value="Peptidase_C19"/>
</dbReference>
<evidence type="ECO:0000256" key="6">
    <source>
        <dbReference type="ARBA" id="ARBA00022801"/>
    </source>
</evidence>
<organism evidence="9">
    <name type="scientific">Aphanomyces invadans</name>
    <dbReference type="NCBI Taxonomy" id="157072"/>
    <lineage>
        <taxon>Eukaryota</taxon>
        <taxon>Sar</taxon>
        <taxon>Stramenopiles</taxon>
        <taxon>Oomycota</taxon>
        <taxon>Saprolegniomycetes</taxon>
        <taxon>Saprolegniales</taxon>
        <taxon>Verrucalvaceae</taxon>
        <taxon>Aphanomyces</taxon>
    </lineage>
</organism>
<dbReference type="AlphaFoldDB" id="A0A024TP42"/>
<evidence type="ECO:0000256" key="5">
    <source>
        <dbReference type="ARBA" id="ARBA00022786"/>
    </source>
</evidence>
<accession>A0A024TP42</accession>
<evidence type="ECO:0000256" key="3">
    <source>
        <dbReference type="ARBA" id="ARBA00012759"/>
    </source>
</evidence>
<dbReference type="GO" id="GO:0016579">
    <property type="term" value="P:protein deubiquitination"/>
    <property type="evidence" value="ECO:0007669"/>
    <property type="project" value="InterPro"/>
</dbReference>